<keyword evidence="1" id="KW-0732">Signal</keyword>
<name>A0ABT5HI30_9CAUL</name>
<evidence type="ECO:0000313" key="3">
    <source>
        <dbReference type="Proteomes" id="UP001218579"/>
    </source>
</evidence>
<comment type="caution">
    <text evidence="2">The sequence shown here is derived from an EMBL/GenBank/DDBJ whole genome shotgun (WGS) entry which is preliminary data.</text>
</comment>
<dbReference type="Proteomes" id="UP001218579">
    <property type="component" value="Unassembled WGS sequence"/>
</dbReference>
<feature type="chain" id="PRO_5047216341" evidence="1">
    <location>
        <begin position="20"/>
        <end position="294"/>
    </location>
</feature>
<dbReference type="EMBL" id="JAQQKV010000001">
    <property type="protein sequence ID" value="MDC7675905.1"/>
    <property type="molecule type" value="Genomic_DNA"/>
</dbReference>
<dbReference type="InterPro" id="IPR052022">
    <property type="entry name" value="26kDa_periplasmic_antigen"/>
</dbReference>
<proteinExistence type="predicted"/>
<dbReference type="InterPro" id="IPR007497">
    <property type="entry name" value="SIMPL/DUF541"/>
</dbReference>
<evidence type="ECO:0000256" key="1">
    <source>
        <dbReference type="SAM" id="SignalP"/>
    </source>
</evidence>
<feature type="signal peptide" evidence="1">
    <location>
        <begin position="1"/>
        <end position="19"/>
    </location>
</feature>
<dbReference type="PANTHER" id="PTHR34387">
    <property type="entry name" value="SLR1258 PROTEIN"/>
    <property type="match status" value="1"/>
</dbReference>
<evidence type="ECO:0000313" key="2">
    <source>
        <dbReference type="EMBL" id="MDC7675905.1"/>
    </source>
</evidence>
<keyword evidence="3" id="KW-1185">Reference proteome</keyword>
<reference evidence="2 3" key="1">
    <citation type="submission" date="2023-01" db="EMBL/GenBank/DDBJ databases">
        <title>Novel species of the genus Asticcacaulis isolated from rivers.</title>
        <authorList>
            <person name="Lu H."/>
        </authorList>
    </citation>
    <scope>NUCLEOTIDE SEQUENCE [LARGE SCALE GENOMIC DNA]</scope>
    <source>
        <strain evidence="2 3">LKC15W</strain>
    </source>
</reference>
<protein>
    <submittedName>
        <fullName evidence="2">SIMPL domain-containing protein</fullName>
    </submittedName>
</protein>
<organism evidence="2 3">
    <name type="scientific">Asticcacaulis machinosus</name>
    <dbReference type="NCBI Taxonomy" id="2984211"/>
    <lineage>
        <taxon>Bacteria</taxon>
        <taxon>Pseudomonadati</taxon>
        <taxon>Pseudomonadota</taxon>
        <taxon>Alphaproteobacteria</taxon>
        <taxon>Caulobacterales</taxon>
        <taxon>Caulobacteraceae</taxon>
        <taxon>Asticcacaulis</taxon>
    </lineage>
</organism>
<dbReference type="Pfam" id="PF04402">
    <property type="entry name" value="SIMPL"/>
    <property type="match status" value="1"/>
</dbReference>
<dbReference type="Gene3D" id="3.30.70.2970">
    <property type="entry name" value="Protein of unknown function (DUF541), domain 2"/>
    <property type="match status" value="1"/>
</dbReference>
<dbReference type="RefSeq" id="WP_272744221.1">
    <property type="nucleotide sequence ID" value="NZ_JAQQKV010000001.1"/>
</dbReference>
<dbReference type="PANTHER" id="PTHR34387:SF2">
    <property type="entry name" value="SLR1258 PROTEIN"/>
    <property type="match status" value="1"/>
</dbReference>
<accession>A0ABT5HI30</accession>
<gene>
    <name evidence="2" type="ORF">PQU98_07185</name>
</gene>
<sequence length="294" mass="31796">MRTLILTASLIALAGTAVAQMAPAANAYPYDKAPWWMKESVITQTGFVRTEVEANRANFSAQFQTVGKTAEEAQNKAIAQTKALNEALKKLGADKVQISTSFTMRALYEQYKDKDGNRIENQRGDKIDAYQVNLGLTLQVRDMAVLERAYALVLAANPTSTAQIYFNLEPSNETKSWLYSEAVKDAARRAKSAAADAGAVLGKVKVIDPTGRACETDILARGAPESYDDTQAITVMGTRKQDRVTYDSPPAMMAAPAPASPVEALEAKAAQNPFIQAPPLRELTAKACVVYGLN</sequence>